<reference evidence="8 9" key="1">
    <citation type="submission" date="2018-06" db="EMBL/GenBank/DDBJ databases">
        <title>Sphaerisporangium craniellae sp. nov., isolated from a marine sponge in the South China Sea.</title>
        <authorList>
            <person name="Li L."/>
        </authorList>
    </citation>
    <scope>NUCLEOTIDE SEQUENCE [LARGE SCALE GENOMIC DNA]</scope>
    <source>
        <strain evidence="8 9">CCTCC AA 208026</strain>
    </source>
</reference>
<dbReference type="InterPro" id="IPR036291">
    <property type="entry name" value="NAD(P)-bd_dom_sf"/>
</dbReference>
<sequence length="392" mass="40891">MVMAGTGGGPARRLVCTDGHGSTGAPRSGGGAMSRLDDVAPDTMRAAVLFGAGDLRVVDRPVPEPQAEEVLVRVALCGICGTDLKIFDGHFPQTPPYGEYIPGHEWTGTVVACGSTVDELAPGDRVCIEAHHGCGRCGNCLTGKYTACLNYGDPAKGHRASGMTSNGGFAEYAVHHVSALYRLPDRVTAEDAVLLTTAGTGLYGLDVAGGYIVGQDVVIFGPGAVGLMTVQVCKRMGAARVVLVGTRESRLRLGRDLGADHTVNATEAEPVAAVLDLTGGLGADLAIDASGSSDVPEQCGQVTKRGGKILFVAFYPEAVRLDLSGLVRKGVTMFTSRGEGGDNVRRAVALAAAGMIRGRELVTHRFPLEKITEAFRVLREREGDPLKVVVVP</sequence>
<evidence type="ECO:0000256" key="4">
    <source>
        <dbReference type="ARBA" id="ARBA00023002"/>
    </source>
</evidence>
<accession>A0A367F2L6</accession>
<keyword evidence="2 5" id="KW-0479">Metal-binding</keyword>
<dbReference type="Pfam" id="PF00107">
    <property type="entry name" value="ADH_zinc_N"/>
    <property type="match status" value="1"/>
</dbReference>
<dbReference type="Gene3D" id="3.40.50.720">
    <property type="entry name" value="NAD(P)-binding Rossmann-like Domain"/>
    <property type="match status" value="1"/>
</dbReference>
<evidence type="ECO:0000313" key="8">
    <source>
        <dbReference type="EMBL" id="RCG24511.1"/>
    </source>
</evidence>
<dbReference type="PROSITE" id="PS00059">
    <property type="entry name" value="ADH_ZINC"/>
    <property type="match status" value="1"/>
</dbReference>
<proteinExistence type="inferred from homology"/>
<comment type="similarity">
    <text evidence="5">Belongs to the zinc-containing alcohol dehydrogenase family.</text>
</comment>
<keyword evidence="4" id="KW-0560">Oxidoreductase</keyword>
<evidence type="ECO:0000256" key="1">
    <source>
        <dbReference type="ARBA" id="ARBA00001947"/>
    </source>
</evidence>
<dbReference type="GO" id="GO:0016491">
    <property type="term" value="F:oxidoreductase activity"/>
    <property type="evidence" value="ECO:0007669"/>
    <property type="project" value="UniProtKB-KW"/>
</dbReference>
<dbReference type="InterPro" id="IPR002328">
    <property type="entry name" value="ADH_Zn_CS"/>
</dbReference>
<dbReference type="Pfam" id="PF08240">
    <property type="entry name" value="ADH_N"/>
    <property type="match status" value="1"/>
</dbReference>
<protein>
    <submittedName>
        <fullName evidence="8">Alcohol dehydrogenase</fullName>
    </submittedName>
</protein>
<dbReference type="InterPro" id="IPR013154">
    <property type="entry name" value="ADH-like_N"/>
</dbReference>
<dbReference type="PANTHER" id="PTHR43401:SF2">
    <property type="entry name" value="L-THREONINE 3-DEHYDROGENASE"/>
    <property type="match status" value="1"/>
</dbReference>
<dbReference type="InterPro" id="IPR050129">
    <property type="entry name" value="Zn_alcohol_dh"/>
</dbReference>
<dbReference type="EMBL" id="QOIL01000024">
    <property type="protein sequence ID" value="RCG24511.1"/>
    <property type="molecule type" value="Genomic_DNA"/>
</dbReference>
<dbReference type="SMART" id="SM00829">
    <property type="entry name" value="PKS_ER"/>
    <property type="match status" value="1"/>
</dbReference>
<dbReference type="Gene3D" id="3.90.180.10">
    <property type="entry name" value="Medium-chain alcohol dehydrogenases, catalytic domain"/>
    <property type="match status" value="1"/>
</dbReference>
<dbReference type="SUPFAM" id="SSF51735">
    <property type="entry name" value="NAD(P)-binding Rossmann-fold domains"/>
    <property type="match status" value="1"/>
</dbReference>
<feature type="region of interest" description="Disordered" evidence="6">
    <location>
        <begin position="1"/>
        <end position="33"/>
    </location>
</feature>
<dbReference type="InterPro" id="IPR011032">
    <property type="entry name" value="GroES-like_sf"/>
</dbReference>
<gene>
    <name evidence="8" type="ORF">DQ384_33280</name>
</gene>
<evidence type="ECO:0000256" key="3">
    <source>
        <dbReference type="ARBA" id="ARBA00022833"/>
    </source>
</evidence>
<dbReference type="AlphaFoldDB" id="A0A367F2L6"/>
<dbReference type="InterPro" id="IPR020843">
    <property type="entry name" value="ER"/>
</dbReference>
<name>A0A367F2L6_9ACTN</name>
<feature type="domain" description="Enoyl reductase (ER)" evidence="7">
    <location>
        <begin position="51"/>
        <end position="390"/>
    </location>
</feature>
<dbReference type="InterPro" id="IPR013149">
    <property type="entry name" value="ADH-like_C"/>
</dbReference>
<dbReference type="Proteomes" id="UP000253094">
    <property type="component" value="Unassembled WGS sequence"/>
</dbReference>
<evidence type="ECO:0000313" key="9">
    <source>
        <dbReference type="Proteomes" id="UP000253094"/>
    </source>
</evidence>
<organism evidence="8 9">
    <name type="scientific">Sphaerisporangium album</name>
    <dbReference type="NCBI Taxonomy" id="509200"/>
    <lineage>
        <taxon>Bacteria</taxon>
        <taxon>Bacillati</taxon>
        <taxon>Actinomycetota</taxon>
        <taxon>Actinomycetes</taxon>
        <taxon>Streptosporangiales</taxon>
        <taxon>Streptosporangiaceae</taxon>
        <taxon>Sphaerisporangium</taxon>
    </lineage>
</organism>
<evidence type="ECO:0000259" key="7">
    <source>
        <dbReference type="SMART" id="SM00829"/>
    </source>
</evidence>
<evidence type="ECO:0000256" key="2">
    <source>
        <dbReference type="ARBA" id="ARBA00022723"/>
    </source>
</evidence>
<keyword evidence="9" id="KW-1185">Reference proteome</keyword>
<dbReference type="PANTHER" id="PTHR43401">
    <property type="entry name" value="L-THREONINE 3-DEHYDROGENASE"/>
    <property type="match status" value="1"/>
</dbReference>
<evidence type="ECO:0000256" key="5">
    <source>
        <dbReference type="RuleBase" id="RU361277"/>
    </source>
</evidence>
<dbReference type="SUPFAM" id="SSF50129">
    <property type="entry name" value="GroES-like"/>
    <property type="match status" value="1"/>
</dbReference>
<comment type="caution">
    <text evidence="8">The sequence shown here is derived from an EMBL/GenBank/DDBJ whole genome shotgun (WGS) entry which is preliminary data.</text>
</comment>
<evidence type="ECO:0000256" key="6">
    <source>
        <dbReference type="SAM" id="MobiDB-lite"/>
    </source>
</evidence>
<keyword evidence="3 5" id="KW-0862">Zinc</keyword>
<feature type="compositionally biased region" description="Gly residues" evidence="6">
    <location>
        <begin position="1"/>
        <end position="10"/>
    </location>
</feature>
<dbReference type="GO" id="GO:0008270">
    <property type="term" value="F:zinc ion binding"/>
    <property type="evidence" value="ECO:0007669"/>
    <property type="project" value="InterPro"/>
</dbReference>
<comment type="cofactor">
    <cofactor evidence="1 5">
        <name>Zn(2+)</name>
        <dbReference type="ChEBI" id="CHEBI:29105"/>
    </cofactor>
</comment>